<gene>
    <name evidence="2" type="ORF">J4727_17785</name>
</gene>
<dbReference type="EMBL" id="JAGETQ010000154">
    <property type="protein sequence ID" value="MBO1916569.1"/>
    <property type="molecule type" value="Genomic_DNA"/>
</dbReference>
<name>A0A939SJM7_PRORE</name>
<keyword evidence="1" id="KW-0812">Transmembrane</keyword>
<dbReference type="InterPro" id="IPR004671">
    <property type="entry name" value="Na+/H+_antiporter_NhaB"/>
</dbReference>
<dbReference type="Pfam" id="PF06450">
    <property type="entry name" value="NhaB"/>
    <property type="match status" value="1"/>
</dbReference>
<dbReference type="AlphaFoldDB" id="A0A939SJM7"/>
<dbReference type="GO" id="GO:0016020">
    <property type="term" value="C:membrane"/>
    <property type="evidence" value="ECO:0007669"/>
    <property type="project" value="InterPro"/>
</dbReference>
<sequence>MDFSLKTAFENFLGNSPDWYKLAIIVFLIINLLSFTSSAPSSQAGY</sequence>
<evidence type="ECO:0000313" key="3">
    <source>
        <dbReference type="Proteomes" id="UP000664477"/>
    </source>
</evidence>
<accession>A0A939SJM7</accession>
<comment type="caution">
    <text evidence="2">The sequence shown here is derived from an EMBL/GenBank/DDBJ whole genome shotgun (WGS) entry which is preliminary data.</text>
</comment>
<evidence type="ECO:0000256" key="1">
    <source>
        <dbReference type="SAM" id="Phobius"/>
    </source>
</evidence>
<keyword evidence="1" id="KW-0472">Membrane</keyword>
<evidence type="ECO:0008006" key="4">
    <source>
        <dbReference type="Google" id="ProtNLM"/>
    </source>
</evidence>
<keyword evidence="1" id="KW-1133">Transmembrane helix</keyword>
<protein>
    <recommendedName>
        <fullName evidence="4">Sodium/proton antiporter NhaB</fullName>
    </recommendedName>
</protein>
<evidence type="ECO:0000313" key="2">
    <source>
        <dbReference type="EMBL" id="MBO1916569.1"/>
    </source>
</evidence>
<feature type="transmembrane region" description="Helical" evidence="1">
    <location>
        <begin position="20"/>
        <end position="39"/>
    </location>
</feature>
<dbReference type="GO" id="GO:0015385">
    <property type="term" value="F:sodium:proton antiporter activity"/>
    <property type="evidence" value="ECO:0007669"/>
    <property type="project" value="InterPro"/>
</dbReference>
<proteinExistence type="predicted"/>
<reference evidence="2" key="1">
    <citation type="submission" date="2021-03" db="EMBL/GenBank/DDBJ databases">
        <title>Molecular epidemiology and mechanisms of colistin and carbapenem resistance in Enterobacteriaceae from clinical isolates, the environment and porcine samples in Pretoria, South Africa.</title>
        <authorList>
            <person name="Bogoshi D."/>
            <person name="Mbelle N.M."/>
            <person name="Naidoo V."/>
            <person name="Osei Sekyere J."/>
        </authorList>
    </citation>
    <scope>NUCLEOTIDE SEQUENCE</scope>
    <source>
        <strain evidence="2">C052</strain>
    </source>
</reference>
<dbReference type="Proteomes" id="UP000664477">
    <property type="component" value="Unassembled WGS sequence"/>
</dbReference>
<organism evidence="2 3">
    <name type="scientific">Providencia rettgeri</name>
    <dbReference type="NCBI Taxonomy" id="587"/>
    <lineage>
        <taxon>Bacteria</taxon>
        <taxon>Pseudomonadati</taxon>
        <taxon>Pseudomonadota</taxon>
        <taxon>Gammaproteobacteria</taxon>
        <taxon>Enterobacterales</taxon>
        <taxon>Morganellaceae</taxon>
        <taxon>Providencia</taxon>
    </lineage>
</organism>